<gene>
    <name evidence="2" type="ORF">JTE90_014576</name>
</gene>
<keyword evidence="1" id="KW-0732">Signal</keyword>
<evidence type="ECO:0000313" key="3">
    <source>
        <dbReference type="Proteomes" id="UP000827092"/>
    </source>
</evidence>
<proteinExistence type="predicted"/>
<accession>A0AAV6UPA6</accession>
<dbReference type="AlphaFoldDB" id="A0AAV6UPA6"/>
<sequence>MNLIFGFLALLASANLCAAAVKGGRLLKGGGGIGAVHHTAVVQDPISGSPVVVEKISRGGGIKGGAGLGAGSAQYALPFGRRLYRNGASAYPYGLLGSDYYSYPASLYTNPRNVLGRKGLVSNNLSGLSPIGLSAGLKGGVIADPSLSQFSLGDAQIKTSVFGGNRNLYRTGVSTVPYGLMGLDYYSYPNQLLTQRRLSDGFGISQSPLGGGSLFTAGDSQISSALDSSIGQQKVTVVETDPLSGGQRVTTTVRRPSGIKGGNILLTGQGIGGLRQFGARPVVVAQSPISQVKTSGGGLLGQSLFGNRSPQLIYVDGSRRFPGIYSIGGSRIGDPRLGYTQLPISTSRFANLGGLSSLKTSPIAKGLGGQVLASPFASPSKTITQEEVVGPLGDSQIITTVSDGPSKIGGLASGGLSAVGRGGATVVQQEEVVNPITGQVSQVTTTQQLGQSPLSQSPLSQAQVSETSYSDPITGAVTRVTEVSQAGGNVVQQNIADALVQENIASGIGGGYDIGGYLPRISLLSQFPYDMPDTQLVRSVISSPVVQQQQDLEQILLK</sequence>
<reference evidence="2 3" key="1">
    <citation type="journal article" date="2022" name="Nat. Ecol. Evol.">
        <title>A masculinizing supergene underlies an exaggerated male reproductive morph in a spider.</title>
        <authorList>
            <person name="Hendrickx F."/>
            <person name="De Corte Z."/>
            <person name="Sonet G."/>
            <person name="Van Belleghem S.M."/>
            <person name="Kostlbacher S."/>
            <person name="Vangestel C."/>
        </authorList>
    </citation>
    <scope>NUCLEOTIDE SEQUENCE [LARGE SCALE GENOMIC DNA]</scope>
    <source>
        <strain evidence="2">W744_W776</strain>
    </source>
</reference>
<feature type="chain" id="PRO_5044023363" evidence="1">
    <location>
        <begin position="20"/>
        <end position="558"/>
    </location>
</feature>
<keyword evidence="3" id="KW-1185">Reference proteome</keyword>
<dbReference type="EMBL" id="JAFNEN010000347">
    <property type="protein sequence ID" value="KAG8185101.1"/>
    <property type="molecule type" value="Genomic_DNA"/>
</dbReference>
<evidence type="ECO:0000256" key="1">
    <source>
        <dbReference type="SAM" id="SignalP"/>
    </source>
</evidence>
<name>A0AAV6UPA6_9ARAC</name>
<dbReference type="Proteomes" id="UP000827092">
    <property type="component" value="Unassembled WGS sequence"/>
</dbReference>
<feature type="signal peptide" evidence="1">
    <location>
        <begin position="1"/>
        <end position="19"/>
    </location>
</feature>
<evidence type="ECO:0000313" key="2">
    <source>
        <dbReference type="EMBL" id="KAG8185101.1"/>
    </source>
</evidence>
<protein>
    <submittedName>
        <fullName evidence="2">Uncharacterized protein</fullName>
    </submittedName>
</protein>
<comment type="caution">
    <text evidence="2">The sequence shown here is derived from an EMBL/GenBank/DDBJ whole genome shotgun (WGS) entry which is preliminary data.</text>
</comment>
<organism evidence="2 3">
    <name type="scientific">Oedothorax gibbosus</name>
    <dbReference type="NCBI Taxonomy" id="931172"/>
    <lineage>
        <taxon>Eukaryota</taxon>
        <taxon>Metazoa</taxon>
        <taxon>Ecdysozoa</taxon>
        <taxon>Arthropoda</taxon>
        <taxon>Chelicerata</taxon>
        <taxon>Arachnida</taxon>
        <taxon>Araneae</taxon>
        <taxon>Araneomorphae</taxon>
        <taxon>Entelegynae</taxon>
        <taxon>Araneoidea</taxon>
        <taxon>Linyphiidae</taxon>
        <taxon>Erigoninae</taxon>
        <taxon>Oedothorax</taxon>
    </lineage>
</organism>